<feature type="transmembrane region" description="Helical" evidence="6">
    <location>
        <begin position="21"/>
        <end position="45"/>
    </location>
</feature>
<dbReference type="GO" id="GO:0005886">
    <property type="term" value="C:plasma membrane"/>
    <property type="evidence" value="ECO:0007669"/>
    <property type="project" value="UniProtKB-SubCell"/>
</dbReference>
<dbReference type="EMBL" id="MPDK01000002">
    <property type="protein sequence ID" value="PWI58729.1"/>
    <property type="molecule type" value="Genomic_DNA"/>
</dbReference>
<evidence type="ECO:0000256" key="4">
    <source>
        <dbReference type="ARBA" id="ARBA00022989"/>
    </source>
</evidence>
<dbReference type="InterPro" id="IPR002293">
    <property type="entry name" value="AA/rel_permease1"/>
</dbReference>
<dbReference type="PANTHER" id="PTHR42770">
    <property type="entry name" value="AMINO ACID TRANSPORTER-RELATED"/>
    <property type="match status" value="1"/>
</dbReference>
<organism evidence="7 8">
    <name type="scientific">Sulfoacidibacillus thermotolerans</name>
    <name type="common">Acidibacillus sulfuroxidans</name>
    <dbReference type="NCBI Taxonomy" id="1765684"/>
    <lineage>
        <taxon>Bacteria</taxon>
        <taxon>Bacillati</taxon>
        <taxon>Bacillota</taxon>
        <taxon>Bacilli</taxon>
        <taxon>Bacillales</taxon>
        <taxon>Alicyclobacillaceae</taxon>
        <taxon>Sulfoacidibacillus</taxon>
    </lineage>
</organism>
<feature type="transmembrane region" description="Helical" evidence="6">
    <location>
        <begin position="436"/>
        <end position="454"/>
    </location>
</feature>
<comment type="caution">
    <text evidence="7">The sequence shown here is derived from an EMBL/GenBank/DDBJ whole genome shotgun (WGS) entry which is preliminary data.</text>
</comment>
<evidence type="ECO:0000256" key="1">
    <source>
        <dbReference type="ARBA" id="ARBA00004651"/>
    </source>
</evidence>
<feature type="transmembrane region" description="Helical" evidence="6">
    <location>
        <begin position="51"/>
        <end position="71"/>
    </location>
</feature>
<dbReference type="Gene3D" id="1.20.1740.10">
    <property type="entry name" value="Amino acid/polyamine transporter I"/>
    <property type="match status" value="1"/>
</dbReference>
<evidence type="ECO:0000313" key="8">
    <source>
        <dbReference type="Proteomes" id="UP000245380"/>
    </source>
</evidence>
<keyword evidence="5 6" id="KW-0472">Membrane</keyword>
<protein>
    <recommendedName>
        <fullName evidence="9">Amino acid permease/ SLC12A domain-containing protein</fullName>
    </recommendedName>
</protein>
<comment type="subcellular location">
    <subcellularLocation>
        <location evidence="1">Cell membrane</location>
        <topology evidence="1">Multi-pass membrane protein</topology>
    </subcellularLocation>
</comment>
<dbReference type="PIRSF" id="PIRSF006060">
    <property type="entry name" value="AA_transporter"/>
    <property type="match status" value="1"/>
</dbReference>
<feature type="transmembrane region" description="Helical" evidence="6">
    <location>
        <begin position="133"/>
        <end position="151"/>
    </location>
</feature>
<sequence>METKLKHEHHRLRQTFSLFDLSSLSISSVGPAFSISAAAGVMVAYSGIYSLLAIVLVAIPFLLSAFIFRVLNQHFPHSGASYHWSARVMGAQASRFQGWVIILAYFTSLPPIVIPAAQYTIALLHPGWQNNVWVEFAISTFWLLFASVPLLSGARPTARITQVFLVVEVLFLLVFAGLGAFMLPHAHFPVWRGKFPVAGILLTMIVATTILDGWEIDSYASEESAKPKQDPGLGGIIGAFVALLIYAVLFPLIIGETPLVALANSPDPMVAWTNHLAPFLPAAVRQSILIPILASTAGSLWLTGYILIRALYAMGRDRLLPQSFARLNRRGSPVVATLVVFIVLWLITMLQLFASSLETFFAVVLSAAGFFLTLEFTLDSLTASIFLWKMHRKRHIGDMTWHAHRVMRVGSMFTTLYLGAVLIAFLVLSPQVISPWSDYAVFVLLALGVVFMLMPRKQPHVVHAVSFAEENEGEAVHVT</sequence>
<feature type="transmembrane region" description="Helical" evidence="6">
    <location>
        <begin position="333"/>
        <end position="354"/>
    </location>
</feature>
<keyword evidence="3 6" id="KW-0812">Transmembrane</keyword>
<evidence type="ECO:0000256" key="3">
    <source>
        <dbReference type="ARBA" id="ARBA00022692"/>
    </source>
</evidence>
<keyword evidence="4 6" id="KW-1133">Transmembrane helix</keyword>
<name>A0A2U3DBR6_SULT2</name>
<evidence type="ECO:0000256" key="6">
    <source>
        <dbReference type="SAM" id="Phobius"/>
    </source>
</evidence>
<feature type="transmembrane region" description="Helical" evidence="6">
    <location>
        <begin position="409"/>
        <end position="430"/>
    </location>
</feature>
<dbReference type="Pfam" id="PF13520">
    <property type="entry name" value="AA_permease_2"/>
    <property type="match status" value="1"/>
</dbReference>
<evidence type="ECO:0000256" key="2">
    <source>
        <dbReference type="ARBA" id="ARBA00022475"/>
    </source>
</evidence>
<keyword evidence="8" id="KW-1185">Reference proteome</keyword>
<dbReference type="AlphaFoldDB" id="A0A2U3DBR6"/>
<dbReference type="GO" id="GO:0022857">
    <property type="term" value="F:transmembrane transporter activity"/>
    <property type="evidence" value="ECO:0007669"/>
    <property type="project" value="InterPro"/>
</dbReference>
<accession>A0A2U3DBR6</accession>
<dbReference type="InterPro" id="IPR050367">
    <property type="entry name" value="APC_superfamily"/>
</dbReference>
<feature type="transmembrane region" description="Helical" evidence="6">
    <location>
        <begin position="195"/>
        <end position="214"/>
    </location>
</feature>
<dbReference type="Proteomes" id="UP000245380">
    <property type="component" value="Unassembled WGS sequence"/>
</dbReference>
<keyword evidence="2" id="KW-1003">Cell membrane</keyword>
<evidence type="ECO:0008006" key="9">
    <source>
        <dbReference type="Google" id="ProtNLM"/>
    </source>
</evidence>
<dbReference type="RefSeq" id="WP_181362809.1">
    <property type="nucleotide sequence ID" value="NZ_MPDK01000002.1"/>
</dbReference>
<gene>
    <name evidence="7" type="ORF">BM613_01130</name>
</gene>
<evidence type="ECO:0000313" key="7">
    <source>
        <dbReference type="EMBL" id="PWI58729.1"/>
    </source>
</evidence>
<reference evidence="7 8" key="1">
    <citation type="submission" date="2016-11" db="EMBL/GenBank/DDBJ databases">
        <title>Comparative genomics of Acidibacillus ferroxidans species.</title>
        <authorList>
            <person name="Oliveira G."/>
            <person name="Nunes G."/>
            <person name="Oliveira R."/>
            <person name="Araujo F."/>
            <person name="Salim A."/>
            <person name="Scholte L."/>
            <person name="Morais D."/>
            <person name="Nancucheo I."/>
            <person name="Johnson D.B."/>
            <person name="Grail B."/>
            <person name="Bittencourt J."/>
            <person name="Valadares R."/>
        </authorList>
    </citation>
    <scope>NUCLEOTIDE SEQUENCE [LARGE SCALE GENOMIC DNA]</scope>
    <source>
        <strain evidence="7 8">Y002</strain>
    </source>
</reference>
<proteinExistence type="predicted"/>
<evidence type="ECO:0000256" key="5">
    <source>
        <dbReference type="ARBA" id="ARBA00023136"/>
    </source>
</evidence>
<feature type="transmembrane region" description="Helical" evidence="6">
    <location>
        <begin position="360"/>
        <end position="388"/>
    </location>
</feature>
<feature type="transmembrane region" description="Helical" evidence="6">
    <location>
        <begin position="163"/>
        <end position="183"/>
    </location>
</feature>
<feature type="transmembrane region" description="Helical" evidence="6">
    <location>
        <begin position="99"/>
        <end position="121"/>
    </location>
</feature>
<dbReference type="PANTHER" id="PTHR42770:SF7">
    <property type="entry name" value="MEMBRANE PROTEIN"/>
    <property type="match status" value="1"/>
</dbReference>
<feature type="transmembrane region" description="Helical" evidence="6">
    <location>
        <begin position="235"/>
        <end position="254"/>
    </location>
</feature>
<feature type="transmembrane region" description="Helical" evidence="6">
    <location>
        <begin position="288"/>
        <end position="312"/>
    </location>
</feature>